<dbReference type="eggNOG" id="COG3629">
    <property type="taxonomic scope" value="Bacteria"/>
</dbReference>
<dbReference type="AlphaFoldDB" id="B7IHC6"/>
<dbReference type="InterPro" id="IPR051677">
    <property type="entry name" value="AfsR-DnrI-RedD_regulator"/>
</dbReference>
<dbReference type="RefSeq" id="WP_012579945.1">
    <property type="nucleotide sequence ID" value="NC_011653.1"/>
</dbReference>
<sequence length="251" mass="30037">MIYFKMFGDFKVFVDGKEVETKNNKNLKLLFYIISSRKSYIPKEEIYDVFWNNFTRDYARKNLNVQMYNLKKTYLFLEDVIKNYRENIYIDRDKISSDYEFFMDNIGSNSLKALKVYSGDFLEGYDDDWIVEKRKQCRKLANLALYFYNEEAKKVEILLEIQKDMREKPYVILFLNEIKNLRMRKGDFLLNLENGSLVLLEKGNKTVSQAVDGFLKRSGIERAKMLNEDEALNLINFKNSDKEEKIYEENL</sequence>
<dbReference type="GO" id="GO:0006355">
    <property type="term" value="P:regulation of DNA-templated transcription"/>
    <property type="evidence" value="ECO:0007669"/>
    <property type="project" value="InterPro"/>
</dbReference>
<reference evidence="1 2" key="1">
    <citation type="journal article" date="2009" name="J. Bacteriol.">
        <title>The genome of Thermosipho africanus TCF52B: lateral genetic connections to the Firmicutes and Archaea.</title>
        <authorList>
            <person name="Nesboe C.L."/>
            <person name="Bapteste E."/>
            <person name="Curtis B."/>
            <person name="Dahle H."/>
            <person name="Lopez P."/>
            <person name="Macleod D."/>
            <person name="Dlutek M."/>
            <person name="Bowman S."/>
            <person name="Zhaxybayeva O."/>
            <person name="Birkeland N.-K."/>
            <person name="Doolittle W.F."/>
        </authorList>
    </citation>
    <scope>NUCLEOTIDE SEQUENCE [LARGE SCALE GENOMIC DNA]</scope>
    <source>
        <strain evidence="1 2">TCF52B</strain>
    </source>
</reference>
<name>B7IHC6_THEAB</name>
<dbReference type="EMBL" id="CP001185">
    <property type="protein sequence ID" value="ACJ75490.1"/>
    <property type="molecule type" value="Genomic_DNA"/>
</dbReference>
<dbReference type="OrthoDB" id="47826at2"/>
<dbReference type="HOGENOM" id="CLU_1106693_0_0_0"/>
<dbReference type="SUPFAM" id="SSF46894">
    <property type="entry name" value="C-terminal effector domain of the bipartite response regulators"/>
    <property type="match status" value="1"/>
</dbReference>
<evidence type="ECO:0000313" key="1">
    <source>
        <dbReference type="EMBL" id="ACJ75490.1"/>
    </source>
</evidence>
<dbReference type="Gene3D" id="1.10.10.10">
    <property type="entry name" value="Winged helix-like DNA-binding domain superfamily/Winged helix DNA-binding domain"/>
    <property type="match status" value="1"/>
</dbReference>
<dbReference type="GO" id="GO:0003677">
    <property type="term" value="F:DNA binding"/>
    <property type="evidence" value="ECO:0007669"/>
    <property type="project" value="InterPro"/>
</dbReference>
<dbReference type="InterPro" id="IPR036388">
    <property type="entry name" value="WH-like_DNA-bd_sf"/>
</dbReference>
<evidence type="ECO:0008006" key="3">
    <source>
        <dbReference type="Google" id="ProtNLM"/>
    </source>
</evidence>
<dbReference type="KEGG" id="taf:THA_1032"/>
<keyword evidence="2" id="KW-1185">Reference proteome</keyword>
<dbReference type="Proteomes" id="UP000002453">
    <property type="component" value="Chromosome"/>
</dbReference>
<evidence type="ECO:0000313" key="2">
    <source>
        <dbReference type="Proteomes" id="UP000002453"/>
    </source>
</evidence>
<gene>
    <name evidence="1" type="ordered locus">THA_1032</name>
</gene>
<organism evidence="1 2">
    <name type="scientific">Thermosipho africanus (strain TCF52B)</name>
    <dbReference type="NCBI Taxonomy" id="484019"/>
    <lineage>
        <taxon>Bacteria</taxon>
        <taxon>Thermotogati</taxon>
        <taxon>Thermotogota</taxon>
        <taxon>Thermotogae</taxon>
        <taxon>Thermotogales</taxon>
        <taxon>Fervidobacteriaceae</taxon>
        <taxon>Thermosipho</taxon>
    </lineage>
</organism>
<proteinExistence type="predicted"/>
<dbReference type="PANTHER" id="PTHR35807">
    <property type="entry name" value="TRANSCRIPTIONAL REGULATOR REDD-RELATED"/>
    <property type="match status" value="1"/>
</dbReference>
<protein>
    <recommendedName>
        <fullName evidence="3">Bacterial transcriptional activator domain-containing protein</fullName>
    </recommendedName>
</protein>
<dbReference type="STRING" id="484019.THA_1032"/>
<dbReference type="InterPro" id="IPR016032">
    <property type="entry name" value="Sig_transdc_resp-reg_C-effctor"/>
</dbReference>
<accession>B7IHC6</accession>